<gene>
    <name evidence="1" type="ORF">CEURO_LOCUS966</name>
</gene>
<sequence length="72" mass="7957">MIEAFELYDPKPQVLPTVNLASSLPPQAQSDTPLNIQVSPSKTTANICFDAIQELSRPGPRPSHVDNRRTTR</sequence>
<dbReference type="AlphaFoldDB" id="A0A9P1DXI8"/>
<comment type="caution">
    <text evidence="1">The sequence shown here is derived from an EMBL/GenBank/DDBJ whole genome shotgun (WGS) entry which is preliminary data.</text>
</comment>
<evidence type="ECO:0000313" key="1">
    <source>
        <dbReference type="EMBL" id="CAH9056728.1"/>
    </source>
</evidence>
<dbReference type="EMBL" id="CAMAPE010000004">
    <property type="protein sequence ID" value="CAH9056728.1"/>
    <property type="molecule type" value="Genomic_DNA"/>
</dbReference>
<name>A0A9P1DXI8_CUSEU</name>
<accession>A0A9P1DXI8</accession>
<keyword evidence="2" id="KW-1185">Reference proteome</keyword>
<organism evidence="1 2">
    <name type="scientific">Cuscuta europaea</name>
    <name type="common">European dodder</name>
    <dbReference type="NCBI Taxonomy" id="41803"/>
    <lineage>
        <taxon>Eukaryota</taxon>
        <taxon>Viridiplantae</taxon>
        <taxon>Streptophyta</taxon>
        <taxon>Embryophyta</taxon>
        <taxon>Tracheophyta</taxon>
        <taxon>Spermatophyta</taxon>
        <taxon>Magnoliopsida</taxon>
        <taxon>eudicotyledons</taxon>
        <taxon>Gunneridae</taxon>
        <taxon>Pentapetalae</taxon>
        <taxon>asterids</taxon>
        <taxon>lamiids</taxon>
        <taxon>Solanales</taxon>
        <taxon>Convolvulaceae</taxon>
        <taxon>Cuscuteae</taxon>
        <taxon>Cuscuta</taxon>
        <taxon>Cuscuta subgen. Cuscuta</taxon>
    </lineage>
</organism>
<protein>
    <submittedName>
        <fullName evidence="1">Uncharacterized protein</fullName>
    </submittedName>
</protein>
<reference evidence="1" key="1">
    <citation type="submission" date="2022-07" db="EMBL/GenBank/DDBJ databases">
        <authorList>
            <person name="Macas J."/>
            <person name="Novak P."/>
            <person name="Neumann P."/>
        </authorList>
    </citation>
    <scope>NUCLEOTIDE SEQUENCE</scope>
</reference>
<evidence type="ECO:0000313" key="2">
    <source>
        <dbReference type="Proteomes" id="UP001152484"/>
    </source>
</evidence>
<dbReference type="Proteomes" id="UP001152484">
    <property type="component" value="Unassembled WGS sequence"/>
</dbReference>
<proteinExistence type="predicted"/>